<protein>
    <submittedName>
        <fullName evidence="1">Uncharacterized protein</fullName>
    </submittedName>
</protein>
<name>A0A0S4XMW4_9BACT</name>
<proteinExistence type="predicted"/>
<evidence type="ECO:0000313" key="1">
    <source>
        <dbReference type="EMBL" id="CUV65406.1"/>
    </source>
</evidence>
<organism evidence="1">
    <name type="scientific">Sulfurovum sp. enrichment culture clone C5</name>
    <dbReference type="NCBI Taxonomy" id="497650"/>
    <lineage>
        <taxon>Bacteria</taxon>
        <taxon>Pseudomonadati</taxon>
        <taxon>Campylobacterota</taxon>
        <taxon>Epsilonproteobacteria</taxon>
        <taxon>Campylobacterales</taxon>
        <taxon>Sulfurovaceae</taxon>
        <taxon>Sulfurovum</taxon>
        <taxon>environmental samples</taxon>
    </lineage>
</organism>
<dbReference type="AlphaFoldDB" id="A0A0S4XMW4"/>
<reference evidence="1" key="1">
    <citation type="submission" date="2015-11" db="EMBL/GenBank/DDBJ databases">
        <authorList>
            <person name="Zhang Y."/>
            <person name="Guo Z."/>
        </authorList>
    </citation>
    <scope>NUCLEOTIDE SEQUENCE</scope>
    <source>
        <strain evidence="1">BN30871</strain>
    </source>
</reference>
<sequence length="273" mass="32076">MSGRYIWRVLFVVVFATLSLLADVKITKDQADYIAQKVWQNEGALQDKYLVHWNDGEDFASLGIGHFIWFPKGHTEKFREVFPMVLKSMEEKNTTMPSWLSSKTPCPWNSKAELFEAKAKNDKRYVELFVFIKQTMPQQAMFMSQRAFDALPLMLSTLKDEKEKEIIRHRYNKILYNNNGTVNEHGLYILIDYVNFKGEGTLESERYNSQGWGLLQVLQNMDYKEKDRFKAFSDSAKAMLSLRIENSPKARGEERWRIGWNKRLDTYLPKEAK</sequence>
<gene>
    <name evidence="1" type="ORF">BN3087_330022</name>
</gene>
<accession>A0A0S4XMW4</accession>
<dbReference type="EMBL" id="FAXN01000033">
    <property type="protein sequence ID" value="CUV65406.1"/>
    <property type="molecule type" value="Genomic_DNA"/>
</dbReference>